<dbReference type="InterPro" id="IPR006131">
    <property type="entry name" value="Asp_carbamoyltransf_Asp/Orn-bd"/>
</dbReference>
<evidence type="ECO:0000256" key="3">
    <source>
        <dbReference type="ARBA" id="ARBA00022679"/>
    </source>
</evidence>
<reference evidence="10" key="1">
    <citation type="journal article" date="2020" name="mSystems">
        <title>Genome- and Community-Level Interaction Insights into Carbon Utilization and Element Cycling Functions of Hydrothermarchaeota in Hydrothermal Sediment.</title>
        <authorList>
            <person name="Zhou Z."/>
            <person name="Liu Y."/>
            <person name="Xu W."/>
            <person name="Pan J."/>
            <person name="Luo Z.H."/>
            <person name="Li M."/>
        </authorList>
    </citation>
    <scope>NUCLEOTIDE SEQUENCE [LARGE SCALE GENOMIC DNA]</scope>
    <source>
        <strain evidence="10">SpSt-587</strain>
    </source>
</reference>
<dbReference type="GO" id="GO:0006520">
    <property type="term" value="P:amino acid metabolic process"/>
    <property type="evidence" value="ECO:0007669"/>
    <property type="project" value="InterPro"/>
</dbReference>
<comment type="function">
    <text evidence="5 7">Catalyzes the condensation of carbamoyl phosphate and aspartate to form carbamoyl aspartate and inorganic phosphate, the committed step in the de novo pyrimidine nucleotide biosynthesis pathway.</text>
</comment>
<dbReference type="HAMAP" id="MF_00001">
    <property type="entry name" value="Asp_carb_tr"/>
    <property type="match status" value="1"/>
</dbReference>
<dbReference type="EC" id="2.1.3.2" evidence="7"/>
<keyword evidence="4 7" id="KW-0665">Pyrimidine biosynthesis</keyword>
<dbReference type="InterPro" id="IPR036901">
    <property type="entry name" value="Asp/Orn_carbamoylTrfase_sf"/>
</dbReference>
<evidence type="ECO:0000256" key="2">
    <source>
        <dbReference type="ARBA" id="ARBA00008896"/>
    </source>
</evidence>
<dbReference type="SUPFAM" id="SSF53671">
    <property type="entry name" value="Aspartate/ornithine carbamoyltransferase"/>
    <property type="match status" value="1"/>
</dbReference>
<dbReference type="PROSITE" id="PS00097">
    <property type="entry name" value="CARBAMOYLTRANSFERASE"/>
    <property type="match status" value="1"/>
</dbReference>
<feature type="binding site" evidence="7">
    <location>
        <position position="221"/>
    </location>
    <ligand>
        <name>L-aspartate</name>
        <dbReference type="ChEBI" id="CHEBI:29991"/>
    </ligand>
</feature>
<dbReference type="UniPathway" id="UPA00070">
    <property type="reaction ID" value="UER00116"/>
</dbReference>
<evidence type="ECO:0000256" key="6">
    <source>
        <dbReference type="ARBA" id="ARBA00048859"/>
    </source>
</evidence>
<evidence type="ECO:0000256" key="5">
    <source>
        <dbReference type="ARBA" id="ARBA00043884"/>
    </source>
</evidence>
<comment type="pathway">
    <text evidence="1 7">Pyrimidine metabolism; UMP biosynthesis via de novo pathway; (S)-dihydroorotate from bicarbonate: step 2/3.</text>
</comment>
<organism evidence="10">
    <name type="scientific">Archaeoglobus fulgidus</name>
    <dbReference type="NCBI Taxonomy" id="2234"/>
    <lineage>
        <taxon>Archaea</taxon>
        <taxon>Methanobacteriati</taxon>
        <taxon>Methanobacteriota</taxon>
        <taxon>Archaeoglobi</taxon>
        <taxon>Archaeoglobales</taxon>
        <taxon>Archaeoglobaceae</taxon>
        <taxon>Archaeoglobus</taxon>
    </lineage>
</organism>
<dbReference type="GO" id="GO:0004070">
    <property type="term" value="F:aspartate carbamoyltransferase activity"/>
    <property type="evidence" value="ECO:0007669"/>
    <property type="project" value="UniProtKB-UniRule"/>
</dbReference>
<feature type="binding site" evidence="7">
    <location>
        <position position="54"/>
    </location>
    <ligand>
        <name>carbamoyl phosphate</name>
        <dbReference type="ChEBI" id="CHEBI:58228"/>
    </ligand>
</feature>
<feature type="binding site" evidence="7">
    <location>
        <position position="134"/>
    </location>
    <ligand>
        <name>carbamoyl phosphate</name>
        <dbReference type="ChEBI" id="CHEBI:58228"/>
    </ligand>
</feature>
<evidence type="ECO:0000259" key="9">
    <source>
        <dbReference type="Pfam" id="PF02729"/>
    </source>
</evidence>
<comment type="similarity">
    <text evidence="2 7">Belongs to the aspartate/ornithine carbamoyltransferase superfamily. ATCase family.</text>
</comment>
<keyword evidence="3 7" id="KW-0808">Transferase</keyword>
<dbReference type="GO" id="GO:0044205">
    <property type="term" value="P:'de novo' UMP biosynthetic process"/>
    <property type="evidence" value="ECO:0007669"/>
    <property type="project" value="UniProtKB-UniRule"/>
</dbReference>
<dbReference type="GO" id="GO:0016597">
    <property type="term" value="F:amino acid binding"/>
    <property type="evidence" value="ECO:0007669"/>
    <property type="project" value="InterPro"/>
</dbReference>
<dbReference type="PRINTS" id="PR00101">
    <property type="entry name" value="ATCASE"/>
</dbReference>
<feature type="domain" description="Aspartate/ornithine carbamoyltransferase Asp/Orn-binding" evidence="8">
    <location>
        <begin position="150"/>
        <end position="294"/>
    </location>
</feature>
<gene>
    <name evidence="7 10" type="primary">pyrB</name>
    <name evidence="10" type="ORF">ENT52_00455</name>
</gene>
<feature type="binding site" evidence="7">
    <location>
        <position position="103"/>
    </location>
    <ligand>
        <name>carbamoyl phosphate</name>
        <dbReference type="ChEBI" id="CHEBI:58228"/>
    </ligand>
</feature>
<dbReference type="PRINTS" id="PR00100">
    <property type="entry name" value="AOTCASE"/>
</dbReference>
<evidence type="ECO:0000259" key="8">
    <source>
        <dbReference type="Pfam" id="PF00185"/>
    </source>
</evidence>
<feature type="domain" description="Aspartate/ornithine carbamoyltransferase carbamoyl-P binding" evidence="9">
    <location>
        <begin position="2"/>
        <end position="143"/>
    </location>
</feature>
<sequence length="298" mass="33577">MKHLISIEDLSKIEILRILDKAEEFEPVALGKKSLDVLRGKILANLFFEPSTRTRISFECAMKRLGGDVINVSTQEASSMAKGETLADTIKVISNYCDAIVIRHPLEGAARFAAENATVPVINAGDGAGQHPTQTLLDLYTIRKELGRIDGTKIALVGDLKYSRTIHSLIKALTLFKTKIYLVSPEALELPREFLEELSGEIEKAKLEEIVTDLDVVYVTRIQKERFLDEEEYRKVAKSYRVTLDIVNRMKDEAIILHPLPRVDEIAVEVDTTKQARYFKQAFYGVPVRMAILTEVML</sequence>
<protein>
    <recommendedName>
        <fullName evidence="7">Aspartate carbamoyltransferase</fullName>
        <ecNumber evidence="7">2.1.3.2</ecNumber>
    </recommendedName>
    <alternativeName>
        <fullName evidence="7">Aspartate transcarbamylase</fullName>
        <shortName evidence="7">ATCase</shortName>
    </alternativeName>
</protein>
<dbReference type="PANTHER" id="PTHR45753:SF6">
    <property type="entry name" value="ASPARTATE CARBAMOYLTRANSFERASE"/>
    <property type="match status" value="1"/>
</dbReference>
<comment type="catalytic activity">
    <reaction evidence="6 7">
        <text>carbamoyl phosphate + L-aspartate = N-carbamoyl-L-aspartate + phosphate + H(+)</text>
        <dbReference type="Rhea" id="RHEA:20013"/>
        <dbReference type="ChEBI" id="CHEBI:15378"/>
        <dbReference type="ChEBI" id="CHEBI:29991"/>
        <dbReference type="ChEBI" id="CHEBI:32814"/>
        <dbReference type="ChEBI" id="CHEBI:43474"/>
        <dbReference type="ChEBI" id="CHEBI:58228"/>
        <dbReference type="EC" id="2.1.3.2"/>
    </reaction>
</comment>
<dbReference type="Pfam" id="PF02729">
    <property type="entry name" value="OTCace_N"/>
    <property type="match status" value="1"/>
</dbReference>
<dbReference type="NCBIfam" id="NF002032">
    <property type="entry name" value="PRK00856.1"/>
    <property type="match status" value="1"/>
</dbReference>
<dbReference type="InterPro" id="IPR006132">
    <property type="entry name" value="Asp/Orn_carbamoyltranf_P-bd"/>
</dbReference>
<comment type="subunit">
    <text evidence="7">Heterooligomer of catalytic and regulatory chains.</text>
</comment>
<evidence type="ECO:0000256" key="7">
    <source>
        <dbReference type="HAMAP-Rule" id="MF_00001"/>
    </source>
</evidence>
<evidence type="ECO:0000256" key="1">
    <source>
        <dbReference type="ARBA" id="ARBA00004852"/>
    </source>
</evidence>
<dbReference type="GO" id="GO:0006207">
    <property type="term" value="P:'de novo' pyrimidine nucleobase biosynthetic process"/>
    <property type="evidence" value="ECO:0007669"/>
    <property type="project" value="InterPro"/>
</dbReference>
<dbReference type="FunFam" id="3.40.50.1370:FF:000002">
    <property type="entry name" value="Aspartate carbamoyltransferase 2"/>
    <property type="match status" value="1"/>
</dbReference>
<feature type="binding site" evidence="7">
    <location>
        <position position="131"/>
    </location>
    <ligand>
        <name>carbamoyl phosphate</name>
        <dbReference type="ChEBI" id="CHEBI:58228"/>
    </ligand>
</feature>
<evidence type="ECO:0000256" key="4">
    <source>
        <dbReference type="ARBA" id="ARBA00022975"/>
    </source>
</evidence>
<dbReference type="FunFam" id="3.40.50.1370:FF:000001">
    <property type="entry name" value="Aspartate carbamoyltransferase"/>
    <property type="match status" value="1"/>
</dbReference>
<dbReference type="InterPro" id="IPR002082">
    <property type="entry name" value="Asp_carbamoyltransf"/>
</dbReference>
<dbReference type="NCBIfam" id="TIGR00670">
    <property type="entry name" value="asp_carb_tr"/>
    <property type="match status" value="1"/>
</dbReference>
<dbReference type="PANTHER" id="PTHR45753">
    <property type="entry name" value="ORNITHINE CARBAMOYLTRANSFERASE, MITOCHONDRIAL"/>
    <property type="match status" value="1"/>
</dbReference>
<feature type="binding site" evidence="7">
    <location>
        <position position="164"/>
    </location>
    <ligand>
        <name>L-aspartate</name>
        <dbReference type="ChEBI" id="CHEBI:29991"/>
    </ligand>
</feature>
<dbReference type="InterPro" id="IPR006130">
    <property type="entry name" value="Asp/Orn_carbamoylTrfase"/>
</dbReference>
<feature type="binding site" evidence="7">
    <location>
        <position position="260"/>
    </location>
    <ligand>
        <name>carbamoyl phosphate</name>
        <dbReference type="ChEBI" id="CHEBI:58228"/>
    </ligand>
</feature>
<dbReference type="AlphaFoldDB" id="A0A7J3M1F5"/>
<proteinExistence type="inferred from homology"/>
<comment type="caution">
    <text evidence="10">The sequence shown here is derived from an EMBL/GenBank/DDBJ whole genome shotgun (WGS) entry which is preliminary data.</text>
</comment>
<dbReference type="Pfam" id="PF00185">
    <property type="entry name" value="OTCace"/>
    <property type="match status" value="1"/>
</dbReference>
<feature type="binding site" evidence="7">
    <location>
        <position position="53"/>
    </location>
    <ligand>
        <name>carbamoyl phosphate</name>
        <dbReference type="ChEBI" id="CHEBI:58228"/>
    </ligand>
</feature>
<dbReference type="EMBL" id="DSYZ01000013">
    <property type="protein sequence ID" value="HGT82195.1"/>
    <property type="molecule type" value="Genomic_DNA"/>
</dbReference>
<feature type="binding site" evidence="7">
    <location>
        <position position="82"/>
    </location>
    <ligand>
        <name>L-aspartate</name>
        <dbReference type="ChEBI" id="CHEBI:29991"/>
    </ligand>
</feature>
<accession>A0A7J3M1F5</accession>
<evidence type="ECO:0000313" key="10">
    <source>
        <dbReference type="EMBL" id="HGT82195.1"/>
    </source>
</evidence>
<feature type="binding site" evidence="7">
    <location>
        <position position="261"/>
    </location>
    <ligand>
        <name>carbamoyl phosphate</name>
        <dbReference type="ChEBI" id="CHEBI:58228"/>
    </ligand>
</feature>
<name>A0A7J3M1F5_ARCFL</name>
<dbReference type="Gene3D" id="3.40.50.1370">
    <property type="entry name" value="Aspartate/ornithine carbamoyltransferase"/>
    <property type="match status" value="2"/>
</dbReference>